<dbReference type="InterPro" id="IPR012373">
    <property type="entry name" value="Ferrdict_sens_TM"/>
</dbReference>
<accession>A0A3B0U0G7</accession>
<evidence type="ECO:0000256" key="1">
    <source>
        <dbReference type="SAM" id="Phobius"/>
    </source>
</evidence>
<name>A0A3B0U0G7_9ZZZZ</name>
<dbReference type="EMBL" id="UOEP01000114">
    <property type="protein sequence ID" value="VAW20122.1"/>
    <property type="molecule type" value="Genomic_DNA"/>
</dbReference>
<evidence type="ECO:0000259" key="2">
    <source>
        <dbReference type="Pfam" id="PF04773"/>
    </source>
</evidence>
<keyword evidence="1" id="KW-0472">Membrane</keyword>
<sequence length="414" mass="47753">MAAKKGHNYSIEELTQDKKFISWVKDGLNTEDWQQFIKENPHKRKDIETARKIINLLKTSEHPVAEGEVYAVWKNIDLFYSLYHKKQRNTGLKRMLRYAAVFIIALSIGVTIPYFYSHLGNRQFSELNISDSESYLGAAKIILSDGEQVVLTEKESNLHFNPDGEGVRINNDSIVKQHYDRNSTEVQPIQIIMPFGKKSNLQLPDGTDVWLNAGSKLIFPPTFKGKHRRVYLKGEAFFKVAKNKEKPFVVSTNDININVFGTEFNIRANSSDNEIEVVLVEGEISLKENNILSLLGKEIKLKPRQKAVYNRNNNTTNVTSNVDVDYYTSWTKGLLEFRQESIVNVFRRLSRFYNIRFVAERSVELNKRISGKLDLKESLEDVLKVISDAVPITYKIEDNKVFVYGKLNYLPMRQ</sequence>
<protein>
    <submittedName>
        <fullName evidence="4">Anti-sigma factor</fullName>
    </submittedName>
</protein>
<feature type="transmembrane region" description="Helical" evidence="1">
    <location>
        <begin position="95"/>
        <end position="116"/>
    </location>
</feature>
<dbReference type="InterPro" id="IPR032508">
    <property type="entry name" value="FecR_C"/>
</dbReference>
<dbReference type="Pfam" id="PF16344">
    <property type="entry name" value="FecR_C"/>
    <property type="match status" value="1"/>
</dbReference>
<keyword evidence="1" id="KW-0812">Transmembrane</keyword>
<dbReference type="GO" id="GO:0016989">
    <property type="term" value="F:sigma factor antagonist activity"/>
    <property type="evidence" value="ECO:0007669"/>
    <property type="project" value="TreeGrafter"/>
</dbReference>
<dbReference type="AlphaFoldDB" id="A0A3B0U0G7"/>
<dbReference type="FunFam" id="2.60.120.1440:FF:000001">
    <property type="entry name" value="Putative anti-sigma factor"/>
    <property type="match status" value="1"/>
</dbReference>
<dbReference type="Gene3D" id="2.60.120.1440">
    <property type="match status" value="1"/>
</dbReference>
<dbReference type="PANTHER" id="PTHR30273:SF2">
    <property type="entry name" value="PROTEIN FECR"/>
    <property type="match status" value="1"/>
</dbReference>
<organism evidence="4">
    <name type="scientific">hydrothermal vent metagenome</name>
    <dbReference type="NCBI Taxonomy" id="652676"/>
    <lineage>
        <taxon>unclassified sequences</taxon>
        <taxon>metagenomes</taxon>
        <taxon>ecological metagenomes</taxon>
    </lineage>
</organism>
<feature type="domain" description="Protein FecR C-terminal" evidence="3">
    <location>
        <begin position="335"/>
        <end position="403"/>
    </location>
</feature>
<gene>
    <name evidence="4" type="ORF">MNBD_BACTEROID01-287</name>
</gene>
<dbReference type="PANTHER" id="PTHR30273">
    <property type="entry name" value="PERIPLASMIC SIGNAL SENSOR AND SIGMA FACTOR ACTIVATOR FECR-RELATED"/>
    <property type="match status" value="1"/>
</dbReference>
<keyword evidence="1" id="KW-1133">Transmembrane helix</keyword>
<dbReference type="Gene3D" id="3.55.50.30">
    <property type="match status" value="1"/>
</dbReference>
<dbReference type="InterPro" id="IPR006860">
    <property type="entry name" value="FecR"/>
</dbReference>
<proteinExistence type="predicted"/>
<reference evidence="4" key="1">
    <citation type="submission" date="2018-06" db="EMBL/GenBank/DDBJ databases">
        <authorList>
            <person name="Zhirakovskaya E."/>
        </authorList>
    </citation>
    <scope>NUCLEOTIDE SEQUENCE</scope>
</reference>
<dbReference type="Pfam" id="PF04773">
    <property type="entry name" value="FecR"/>
    <property type="match status" value="1"/>
</dbReference>
<evidence type="ECO:0000259" key="3">
    <source>
        <dbReference type="Pfam" id="PF16344"/>
    </source>
</evidence>
<feature type="domain" description="FecR protein" evidence="2">
    <location>
        <begin position="196"/>
        <end position="284"/>
    </location>
</feature>
<evidence type="ECO:0000313" key="4">
    <source>
        <dbReference type="EMBL" id="VAW20122.1"/>
    </source>
</evidence>